<dbReference type="Proteomes" id="UP000076874">
    <property type="component" value="Unassembled WGS sequence"/>
</dbReference>
<evidence type="ECO:0000313" key="2">
    <source>
        <dbReference type="Proteomes" id="UP000076874"/>
    </source>
</evidence>
<protein>
    <submittedName>
        <fullName evidence="1">Uncharacterized protein</fullName>
    </submittedName>
</protein>
<dbReference type="AlphaFoldDB" id="A0A167WGT5"/>
<keyword evidence="2" id="KW-1185">Reference proteome</keyword>
<gene>
    <name evidence="1" type="ORF">SPI_03934</name>
</gene>
<dbReference type="EMBL" id="AZHD01000005">
    <property type="protein sequence ID" value="OAA63771.1"/>
    <property type="molecule type" value="Genomic_DNA"/>
</dbReference>
<name>A0A167WGT5_9HYPO</name>
<organism evidence="1 2">
    <name type="scientific">Niveomyces insectorum RCEF 264</name>
    <dbReference type="NCBI Taxonomy" id="1081102"/>
    <lineage>
        <taxon>Eukaryota</taxon>
        <taxon>Fungi</taxon>
        <taxon>Dikarya</taxon>
        <taxon>Ascomycota</taxon>
        <taxon>Pezizomycotina</taxon>
        <taxon>Sordariomycetes</taxon>
        <taxon>Hypocreomycetidae</taxon>
        <taxon>Hypocreales</taxon>
        <taxon>Cordycipitaceae</taxon>
        <taxon>Niveomyces</taxon>
    </lineage>
</organism>
<reference evidence="1 2" key="1">
    <citation type="journal article" date="2016" name="Genome Biol. Evol.">
        <title>Divergent and convergent evolution of fungal pathogenicity.</title>
        <authorList>
            <person name="Shang Y."/>
            <person name="Xiao G."/>
            <person name="Zheng P."/>
            <person name="Cen K."/>
            <person name="Zhan S."/>
            <person name="Wang C."/>
        </authorList>
    </citation>
    <scope>NUCLEOTIDE SEQUENCE [LARGE SCALE GENOMIC DNA]</scope>
    <source>
        <strain evidence="1 2">RCEF 264</strain>
    </source>
</reference>
<proteinExistence type="predicted"/>
<comment type="caution">
    <text evidence="1">The sequence shown here is derived from an EMBL/GenBank/DDBJ whole genome shotgun (WGS) entry which is preliminary data.</text>
</comment>
<sequence length="240" mass="27461">MSRSAHKPTPNWRLMDPERVKREAERIEVRHTATPRQLDDATEHLIQQLLEIRQATTPIKRSATGKRNNAFWNYKTVNSTRALRSAEREHRRQRTEVSADALREARQVQKTTLQEERTRTWRETTAEATRDSKLLWRLASWGKLRSHTATEQPQLPSLLTDTGGVASTKEEKAKALADKFFPDTIPGEPPTPSERRGWIASLIPDVTEEDVARALNRPSPWKAAGLHNYTKIGSKHVPLQ</sequence>
<dbReference type="OrthoDB" id="4368687at2759"/>
<accession>A0A167WGT5</accession>
<evidence type="ECO:0000313" key="1">
    <source>
        <dbReference type="EMBL" id="OAA63771.1"/>
    </source>
</evidence>